<protein>
    <recommendedName>
        <fullName evidence="2">histone acetyltransferase</fullName>
        <ecNumber evidence="2">2.3.1.48</ecNumber>
    </recommendedName>
</protein>
<dbReference type="PRINTS" id="PR00503">
    <property type="entry name" value="BROMODOMAIN"/>
</dbReference>
<dbReference type="SUPFAM" id="SSF47040">
    <property type="entry name" value="Kix domain of CBP (creb binding protein)"/>
    <property type="match status" value="1"/>
</dbReference>
<gene>
    <name evidence="13" type="ORF">B4U80_04691</name>
</gene>
<dbReference type="InterPro" id="IPR036529">
    <property type="entry name" value="KIX_dom_sf"/>
</dbReference>
<dbReference type="VEuPathDB" id="VectorBase:LDEU003434"/>
<keyword evidence="5" id="KW-0805">Transcription regulation</keyword>
<dbReference type="Gene3D" id="1.20.920.10">
    <property type="entry name" value="Bromodomain-like"/>
    <property type="match status" value="1"/>
</dbReference>
<dbReference type="SMART" id="SM00297">
    <property type="entry name" value="BROMO"/>
    <property type="match status" value="1"/>
</dbReference>
<dbReference type="PROSITE" id="PS50014">
    <property type="entry name" value="BROMODOMAIN_2"/>
    <property type="match status" value="1"/>
</dbReference>
<comment type="catalytic activity">
    <reaction evidence="9">
        <text>L-lysyl-[protein] + acetyl-CoA = N(6)-acetyl-L-lysyl-[protein] + CoA + H(+)</text>
        <dbReference type="Rhea" id="RHEA:45948"/>
        <dbReference type="Rhea" id="RHEA-COMP:9752"/>
        <dbReference type="Rhea" id="RHEA-COMP:10731"/>
        <dbReference type="ChEBI" id="CHEBI:15378"/>
        <dbReference type="ChEBI" id="CHEBI:29969"/>
        <dbReference type="ChEBI" id="CHEBI:57287"/>
        <dbReference type="ChEBI" id="CHEBI:57288"/>
        <dbReference type="ChEBI" id="CHEBI:61930"/>
        <dbReference type="EC" id="2.3.1.48"/>
    </reaction>
</comment>
<evidence type="ECO:0000256" key="6">
    <source>
        <dbReference type="ARBA" id="ARBA00023117"/>
    </source>
</evidence>
<dbReference type="Gene3D" id="3.30.40.10">
    <property type="entry name" value="Zinc/RING finger domain, C3HC4 (zinc finger)"/>
    <property type="match status" value="1"/>
</dbReference>
<dbReference type="Gene3D" id="2.10.110.40">
    <property type="match status" value="1"/>
</dbReference>
<dbReference type="InterPro" id="IPR010303">
    <property type="entry name" value="RING_CBP-p300"/>
</dbReference>
<feature type="domain" description="KIX" evidence="12">
    <location>
        <begin position="39"/>
        <end position="118"/>
    </location>
</feature>
<dbReference type="AlphaFoldDB" id="A0A443SM39"/>
<evidence type="ECO:0000259" key="11">
    <source>
        <dbReference type="PROSITE" id="PS50014"/>
    </source>
</evidence>
<keyword evidence="6 10" id="KW-0103">Bromodomain</keyword>
<dbReference type="SUPFAM" id="SSF47370">
    <property type="entry name" value="Bromodomain"/>
    <property type="match status" value="1"/>
</dbReference>
<evidence type="ECO:0000256" key="8">
    <source>
        <dbReference type="ARBA" id="ARBA00023242"/>
    </source>
</evidence>
<evidence type="ECO:0000256" key="2">
    <source>
        <dbReference type="ARBA" id="ARBA00013184"/>
    </source>
</evidence>
<comment type="subcellular location">
    <subcellularLocation>
        <location evidence="1">Nucleus</location>
    </subcellularLocation>
</comment>
<dbReference type="PANTHER" id="PTHR13808:SF1">
    <property type="entry name" value="HISTONE ACETYLTRANSFERASE"/>
    <property type="match status" value="1"/>
</dbReference>
<dbReference type="PANTHER" id="PTHR13808">
    <property type="entry name" value="CBP/P300-RELATED"/>
    <property type="match status" value="1"/>
</dbReference>
<dbReference type="InterPro" id="IPR036427">
    <property type="entry name" value="Bromodomain-like_sf"/>
</dbReference>
<feature type="domain" description="Bromo" evidence="11">
    <location>
        <begin position="238"/>
        <end position="310"/>
    </location>
</feature>
<dbReference type="OrthoDB" id="21449at2759"/>
<dbReference type="InterPro" id="IPR038547">
    <property type="entry name" value="RING_CBP-p300_sf"/>
</dbReference>
<evidence type="ECO:0000313" key="14">
    <source>
        <dbReference type="Proteomes" id="UP000288716"/>
    </source>
</evidence>
<proteinExistence type="predicted"/>
<dbReference type="InterPro" id="IPR001487">
    <property type="entry name" value="Bromodomain"/>
</dbReference>
<dbReference type="InterPro" id="IPR013178">
    <property type="entry name" value="Histone_AcTrfase_Rtt109/CBP"/>
</dbReference>
<evidence type="ECO:0000256" key="1">
    <source>
        <dbReference type="ARBA" id="ARBA00004123"/>
    </source>
</evidence>
<dbReference type="InterPro" id="IPR018359">
    <property type="entry name" value="Bromodomain_CS"/>
</dbReference>
<dbReference type="PROSITE" id="PS50952">
    <property type="entry name" value="KIX"/>
    <property type="match status" value="1"/>
</dbReference>
<dbReference type="PROSITE" id="PS00633">
    <property type="entry name" value="BROMODOMAIN_1"/>
    <property type="match status" value="1"/>
</dbReference>
<dbReference type="GO" id="GO:0045944">
    <property type="term" value="P:positive regulation of transcription by RNA polymerase II"/>
    <property type="evidence" value="ECO:0007669"/>
    <property type="project" value="TreeGrafter"/>
</dbReference>
<dbReference type="Pfam" id="PF06001">
    <property type="entry name" value="RING_CBP-p300"/>
    <property type="match status" value="1"/>
</dbReference>
<organism evidence="13 14">
    <name type="scientific">Leptotrombidium deliense</name>
    <dbReference type="NCBI Taxonomy" id="299467"/>
    <lineage>
        <taxon>Eukaryota</taxon>
        <taxon>Metazoa</taxon>
        <taxon>Ecdysozoa</taxon>
        <taxon>Arthropoda</taxon>
        <taxon>Chelicerata</taxon>
        <taxon>Arachnida</taxon>
        <taxon>Acari</taxon>
        <taxon>Acariformes</taxon>
        <taxon>Trombidiformes</taxon>
        <taxon>Prostigmata</taxon>
        <taxon>Anystina</taxon>
        <taxon>Parasitengona</taxon>
        <taxon>Trombiculoidea</taxon>
        <taxon>Trombiculidae</taxon>
        <taxon>Leptotrombidium</taxon>
    </lineage>
</organism>
<dbReference type="Pfam" id="PF00439">
    <property type="entry name" value="Bromodomain"/>
    <property type="match status" value="1"/>
</dbReference>
<evidence type="ECO:0000259" key="12">
    <source>
        <dbReference type="PROSITE" id="PS50952"/>
    </source>
</evidence>
<dbReference type="GO" id="GO:0000123">
    <property type="term" value="C:histone acetyltransferase complex"/>
    <property type="evidence" value="ECO:0007669"/>
    <property type="project" value="TreeGrafter"/>
</dbReference>
<evidence type="ECO:0000256" key="9">
    <source>
        <dbReference type="ARBA" id="ARBA00048017"/>
    </source>
</evidence>
<dbReference type="GO" id="GO:0005667">
    <property type="term" value="C:transcription regulator complex"/>
    <property type="evidence" value="ECO:0007669"/>
    <property type="project" value="TreeGrafter"/>
</dbReference>
<sequence>MCCIPNCKCMKQEILKHKLNQTTSIPLRFESDFCKNRNSQNVDWRLLVNEFSRTSEVEKLLRGLIPNFKDCMLRDPRINRLKMIVLQIEEDSYQMSKSVEEYNRRLQEKLVGVQKVYQLRTNRLSTETSKTKRVRLESQEKMEVMENHSLVDSTPTLNISKEKTERLRVKPYNDRSEVKLSQSVAAFSPGLYIQCDKSSVDNLHNTDIPSFTILGKWLNPITEMLKNVFTPILEKLWIQYPESLPFREPVDPIKLRIPDYFSIIKKPIDLLTIKRKLDTGEYSDAWSFVNDMWLMFENAWLYNKKNSYVYKCCTKLAERFKQDIDPVMNMLGHCCGRRYYFNPQTLYCQGNRQCAIFSNAKYFCYQNRIVYCLKCFSEIPGDTVNIQDSLANGTTTESVPKHQFIECQNNRSDLEDLVECVKCGRKSHPICVLYLDKPQSKG</sequence>
<dbReference type="GO" id="GO:0003713">
    <property type="term" value="F:transcription coactivator activity"/>
    <property type="evidence" value="ECO:0007669"/>
    <property type="project" value="TreeGrafter"/>
</dbReference>
<dbReference type="InterPro" id="IPR013083">
    <property type="entry name" value="Znf_RING/FYVE/PHD"/>
</dbReference>
<dbReference type="Proteomes" id="UP000288716">
    <property type="component" value="Unassembled WGS sequence"/>
</dbReference>
<dbReference type="STRING" id="299467.A0A443SM39"/>
<keyword evidence="8" id="KW-0539">Nucleus</keyword>
<dbReference type="InterPro" id="IPR003101">
    <property type="entry name" value="KIX_dom"/>
</dbReference>
<keyword evidence="14" id="KW-1185">Reference proteome</keyword>
<evidence type="ECO:0000256" key="5">
    <source>
        <dbReference type="ARBA" id="ARBA00023015"/>
    </source>
</evidence>
<dbReference type="Gene3D" id="1.10.246.20">
    <property type="entry name" value="Coactivator CBP, KIX domain"/>
    <property type="match status" value="1"/>
</dbReference>
<keyword evidence="7" id="KW-0804">Transcription</keyword>
<dbReference type="EC" id="2.3.1.48" evidence="2"/>
<accession>A0A443SM39</accession>
<dbReference type="GO" id="GO:0005634">
    <property type="term" value="C:nucleus"/>
    <property type="evidence" value="ECO:0007669"/>
    <property type="project" value="UniProtKB-SubCell"/>
</dbReference>
<evidence type="ECO:0000313" key="13">
    <source>
        <dbReference type="EMBL" id="RWS28608.1"/>
    </source>
</evidence>
<dbReference type="EMBL" id="NCKV01001291">
    <property type="protein sequence ID" value="RWS28608.1"/>
    <property type="molecule type" value="Genomic_DNA"/>
</dbReference>
<reference evidence="13 14" key="1">
    <citation type="journal article" date="2018" name="Gigascience">
        <title>Genomes of trombidid mites reveal novel predicted allergens and laterally-transferred genes associated with secondary metabolism.</title>
        <authorList>
            <person name="Dong X."/>
            <person name="Chaisiri K."/>
            <person name="Xia D."/>
            <person name="Armstrong S.D."/>
            <person name="Fang Y."/>
            <person name="Donnelly M.J."/>
            <person name="Kadowaki T."/>
            <person name="McGarry J.W."/>
            <person name="Darby A.C."/>
            <person name="Makepeace B.L."/>
        </authorList>
    </citation>
    <scope>NUCLEOTIDE SEQUENCE [LARGE SCALE GENOMIC DNA]</scope>
    <source>
        <strain evidence="13">UoL-UT</strain>
    </source>
</reference>
<comment type="caution">
    <text evidence="13">The sequence shown here is derived from an EMBL/GenBank/DDBJ whole genome shotgun (WGS) entry which is preliminary data.</text>
</comment>
<dbReference type="GO" id="GO:0004402">
    <property type="term" value="F:histone acetyltransferase activity"/>
    <property type="evidence" value="ECO:0007669"/>
    <property type="project" value="InterPro"/>
</dbReference>
<keyword evidence="4" id="KW-0156">Chromatin regulator</keyword>
<keyword evidence="3" id="KW-0808">Transferase</keyword>
<evidence type="ECO:0000256" key="4">
    <source>
        <dbReference type="ARBA" id="ARBA00022853"/>
    </source>
</evidence>
<name>A0A443SM39_9ACAR</name>
<evidence type="ECO:0000256" key="10">
    <source>
        <dbReference type="PROSITE-ProRule" id="PRU00035"/>
    </source>
</evidence>
<evidence type="ECO:0000256" key="3">
    <source>
        <dbReference type="ARBA" id="ARBA00022679"/>
    </source>
</evidence>
<evidence type="ECO:0000256" key="7">
    <source>
        <dbReference type="ARBA" id="ARBA00023163"/>
    </source>
</evidence>
<dbReference type="GO" id="GO:0031490">
    <property type="term" value="F:chromatin DNA binding"/>
    <property type="evidence" value="ECO:0007669"/>
    <property type="project" value="TreeGrafter"/>
</dbReference>